<sequence>MVDGRISRSPCTTTHPLAVNDKAVTEAAMRALRADLRSVRGSRSLLIGFLHLPLSGGEPYRVPPAVGPGVCLREAGPWHLLAVAGRGLAGVSVHPRHVLPLVVCQLDPAGLSVA</sequence>
<proteinExistence type="predicted"/>
<evidence type="ECO:0000313" key="2">
    <source>
        <dbReference type="Proteomes" id="UP000053859"/>
    </source>
</evidence>
<evidence type="ECO:0000313" key="1">
    <source>
        <dbReference type="EMBL" id="GAP47163.1"/>
    </source>
</evidence>
<organism evidence="1 2">
    <name type="scientific">Streptomyces azureus</name>
    <dbReference type="NCBI Taxonomy" id="146537"/>
    <lineage>
        <taxon>Bacteria</taxon>
        <taxon>Bacillati</taxon>
        <taxon>Actinomycetota</taxon>
        <taxon>Actinomycetes</taxon>
        <taxon>Kitasatosporales</taxon>
        <taxon>Streptomycetaceae</taxon>
        <taxon>Streptomyces</taxon>
    </lineage>
</organism>
<dbReference type="EMBL" id="DF968228">
    <property type="protein sequence ID" value="GAP47163.1"/>
    <property type="molecule type" value="Genomic_DNA"/>
</dbReference>
<accession>A0A0K8PHF9</accession>
<protein>
    <submittedName>
        <fullName evidence="1">Spore germination protein YaaH</fullName>
    </submittedName>
</protein>
<name>A0A0K8PHF9_STRAJ</name>
<dbReference type="AlphaFoldDB" id="A0A0K8PHF9"/>
<keyword evidence="2" id="KW-1185">Reference proteome</keyword>
<gene>
    <name evidence="1" type="ORF">SAZU_1900</name>
</gene>
<dbReference type="Proteomes" id="UP000053859">
    <property type="component" value="Unassembled WGS sequence"/>
</dbReference>
<reference evidence="1" key="1">
    <citation type="journal article" date="2015" name="Genome Announc.">
        <title>Draft Genome Sequence of Thiostrepton-Producing Streptomyces azureus ATCC 14921.</title>
        <authorList>
            <person name="Sakihara K."/>
            <person name="Maeda J."/>
            <person name="Tashiro K."/>
            <person name="Fujino Y."/>
            <person name="Kuhara S."/>
            <person name="Ohshima T."/>
            <person name="Ogata S."/>
            <person name="Doi K."/>
        </authorList>
    </citation>
    <scope>NUCLEOTIDE SEQUENCE [LARGE SCALE GENOMIC DNA]</scope>
    <source>
        <strain evidence="1">ATCC14921</strain>
    </source>
</reference>